<dbReference type="Proteomes" id="UP000193675">
    <property type="component" value="Unassembled WGS sequence"/>
</dbReference>
<dbReference type="AlphaFoldDB" id="A0A1X0ZN75"/>
<evidence type="ECO:0000313" key="1">
    <source>
        <dbReference type="EMBL" id="ORL58912.1"/>
    </source>
</evidence>
<comment type="caution">
    <text evidence="1">The sequence shown here is derived from an EMBL/GenBank/DDBJ whole genome shotgun (WGS) entry which is preliminary data.</text>
</comment>
<dbReference type="EMBL" id="NBWC01000049">
    <property type="protein sequence ID" value="ORL58912.1"/>
    <property type="molecule type" value="Genomic_DNA"/>
</dbReference>
<evidence type="ECO:0000313" key="2">
    <source>
        <dbReference type="Proteomes" id="UP000193675"/>
    </source>
</evidence>
<gene>
    <name evidence="1" type="ORF">B7H17_24345</name>
</gene>
<organism evidence="1 2">
    <name type="scientific">Pseudomonas putida</name>
    <name type="common">Arthrobacter siderocapsulatus</name>
    <dbReference type="NCBI Taxonomy" id="303"/>
    <lineage>
        <taxon>Bacteria</taxon>
        <taxon>Pseudomonadati</taxon>
        <taxon>Pseudomonadota</taxon>
        <taxon>Gammaproteobacteria</taxon>
        <taxon>Pseudomonadales</taxon>
        <taxon>Pseudomonadaceae</taxon>
        <taxon>Pseudomonas</taxon>
    </lineage>
</organism>
<reference evidence="1 2" key="1">
    <citation type="submission" date="2017-04" db="EMBL/GenBank/DDBJ databases">
        <title>Presence of VIM-2 positive Pseudomonas species in chickens and their surrounding environment.</title>
        <authorList>
            <person name="Zhang R."/>
        </authorList>
    </citation>
    <scope>NUCLEOTIDE SEQUENCE [LARGE SCALE GENOMIC DNA]</scope>
    <source>
        <strain evidence="1 2">DZ-C18</strain>
    </source>
</reference>
<accession>A0A1X0ZN75</accession>
<sequence>MIVYTFPATVVKDVRNPPLNTQSAPGAEQYPTSGISGLPGVFATATSWLVCEALWPDRASADAPTAEIHFSVHADHSLSTVDDLSGALREQGIFAATLFAQQPGPLTWLRPHSAFSVDYIGLKWVVPRASLETELERLAAAITDLAGEPPQRVASPEFC</sequence>
<name>A0A1X0ZN75_PSEPU</name>
<protein>
    <submittedName>
        <fullName evidence="1">Uncharacterized protein</fullName>
    </submittedName>
</protein>
<proteinExistence type="predicted"/>